<feature type="domain" description="Predicted pPIWI-associating nuclease group 2" evidence="1">
    <location>
        <begin position="34"/>
        <end position="122"/>
    </location>
</feature>
<evidence type="ECO:0000313" key="3">
    <source>
        <dbReference type="Proteomes" id="UP000248134"/>
    </source>
</evidence>
<reference evidence="2 3" key="1">
    <citation type="submission" date="2018-06" db="EMBL/GenBank/DDBJ databases">
        <title>Draft Whole-Genome Sequence of the purple photosynthetic bacterium Rhodospeudomonas palustris XCP.</title>
        <authorList>
            <person name="Rayyan A."/>
            <person name="Meyer T.E."/>
            <person name="Kyndt J.A."/>
        </authorList>
    </citation>
    <scope>NUCLEOTIDE SEQUENCE [LARGE SCALE GENOMIC DNA]</scope>
    <source>
        <strain evidence="2 3">XCP</strain>
    </source>
</reference>
<dbReference type="OrthoDB" id="8139221at2"/>
<dbReference type="EMBL" id="QKQS01000038">
    <property type="protein sequence ID" value="PZA09249.1"/>
    <property type="molecule type" value="Genomic_DNA"/>
</dbReference>
<gene>
    <name evidence="2" type="ORF">DNX69_24405</name>
</gene>
<protein>
    <recommendedName>
        <fullName evidence="1">Predicted pPIWI-associating nuclease group 2 domain-containing protein</fullName>
    </recommendedName>
</protein>
<dbReference type="Proteomes" id="UP000248134">
    <property type="component" value="Unassembled WGS sequence"/>
</dbReference>
<sequence>MTVSGAHKVPKLKPVEDRRLLRAIIDAVSEYDLASSPEWDQLDQLSTHTEFESIDANPDGIFEGPDNSFEAVGDVYVTLNYGDRRDSTAVSDAFPVQVAGTFDRQTGKVVVESVSVDTSSFYN</sequence>
<dbReference type="AlphaFoldDB" id="A0A323UAJ2"/>
<dbReference type="InterPro" id="IPR041584">
    <property type="entry name" value="Put_pPIWI_pnuc_2"/>
</dbReference>
<dbReference type="RefSeq" id="WP_110788596.1">
    <property type="nucleotide sequence ID" value="NZ_QKQS01000038.1"/>
</dbReference>
<organism evidence="2 3">
    <name type="scientific">Rhodopseudomonas palustris</name>
    <dbReference type="NCBI Taxonomy" id="1076"/>
    <lineage>
        <taxon>Bacteria</taxon>
        <taxon>Pseudomonadati</taxon>
        <taxon>Pseudomonadota</taxon>
        <taxon>Alphaproteobacteria</taxon>
        <taxon>Hyphomicrobiales</taxon>
        <taxon>Nitrobacteraceae</taxon>
        <taxon>Rhodopseudomonas</taxon>
    </lineage>
</organism>
<proteinExistence type="predicted"/>
<evidence type="ECO:0000313" key="2">
    <source>
        <dbReference type="EMBL" id="PZA09249.1"/>
    </source>
</evidence>
<comment type="caution">
    <text evidence="2">The sequence shown here is derived from an EMBL/GenBank/DDBJ whole genome shotgun (WGS) entry which is preliminary data.</text>
</comment>
<accession>A0A323UAJ2</accession>
<evidence type="ECO:0000259" key="1">
    <source>
        <dbReference type="Pfam" id="PF18166"/>
    </source>
</evidence>
<dbReference type="Pfam" id="PF18166">
    <property type="entry name" value="pP_pnuc_2"/>
    <property type="match status" value="1"/>
</dbReference>
<name>A0A323UAJ2_RHOPL</name>